<evidence type="ECO:0000256" key="4">
    <source>
        <dbReference type="ARBA" id="ARBA00022989"/>
    </source>
</evidence>
<feature type="transmembrane region" description="Helical" evidence="6">
    <location>
        <begin position="232"/>
        <end position="249"/>
    </location>
</feature>
<dbReference type="GO" id="GO:0032472">
    <property type="term" value="P:Golgi calcium ion transport"/>
    <property type="evidence" value="ECO:0007669"/>
    <property type="project" value="TreeGrafter"/>
</dbReference>
<feature type="compositionally biased region" description="Low complexity" evidence="7">
    <location>
        <begin position="115"/>
        <end position="136"/>
    </location>
</feature>
<dbReference type="GO" id="GO:0015085">
    <property type="term" value="F:calcium ion transmembrane transporter activity"/>
    <property type="evidence" value="ECO:0007669"/>
    <property type="project" value="TreeGrafter"/>
</dbReference>
<feature type="region of interest" description="Disordered" evidence="7">
    <location>
        <begin position="113"/>
        <end position="136"/>
    </location>
</feature>
<keyword evidence="5 6" id="KW-0472">Membrane</keyword>
<proteinExistence type="inferred from homology"/>
<evidence type="ECO:0000313" key="9">
    <source>
        <dbReference type="Proteomes" id="UP001054889"/>
    </source>
</evidence>
<dbReference type="AlphaFoldDB" id="A0AAV5E0W8"/>
<sequence length="252" mass="27330">MQHQRHERGARTARLTHLRQRLLKQPHHATPPSPPARPASDGRRALPTLPSLFFPAWPAALPLPPITLPSIPAPTLASPPSFLPSSYLAAPARDRIASAMAPSLLGGFTKSLAMTTRSPRSGTRPSSPPRYASFSASSSRSLARRARVGRVAADSEELAEVEAELDAAFKSNKGESKTKSKASDDMKKQQRPFLMQFFSPIFLKAFSITFFGEWGDKSQIATIGLAADENPFGVVLGGILYELLLLLIIHSI</sequence>
<accession>A0AAV5E0W8</accession>
<reference evidence="8" key="1">
    <citation type="journal article" date="2018" name="DNA Res.">
        <title>Multiple hybrid de novo genome assembly of finger millet, an orphan allotetraploid crop.</title>
        <authorList>
            <person name="Hatakeyama M."/>
            <person name="Aluri S."/>
            <person name="Balachadran M.T."/>
            <person name="Sivarajan S.R."/>
            <person name="Patrignani A."/>
            <person name="Gruter S."/>
            <person name="Poveda L."/>
            <person name="Shimizu-Inatsugi R."/>
            <person name="Baeten J."/>
            <person name="Francoijs K.J."/>
            <person name="Nataraja K.N."/>
            <person name="Reddy Y.A.N."/>
            <person name="Phadnis S."/>
            <person name="Ravikumar R.L."/>
            <person name="Schlapbach R."/>
            <person name="Sreeman S.M."/>
            <person name="Shimizu K.K."/>
        </authorList>
    </citation>
    <scope>NUCLEOTIDE SEQUENCE</scope>
</reference>
<dbReference type="EMBL" id="BQKI01000072">
    <property type="protein sequence ID" value="GJN16151.1"/>
    <property type="molecule type" value="Genomic_DNA"/>
</dbReference>
<feature type="region of interest" description="Disordered" evidence="7">
    <location>
        <begin position="23"/>
        <end position="44"/>
    </location>
</feature>
<dbReference type="GO" id="GO:0005794">
    <property type="term" value="C:Golgi apparatus"/>
    <property type="evidence" value="ECO:0007669"/>
    <property type="project" value="TreeGrafter"/>
</dbReference>
<keyword evidence="4 6" id="KW-1133">Transmembrane helix</keyword>
<dbReference type="Proteomes" id="UP001054889">
    <property type="component" value="Unassembled WGS sequence"/>
</dbReference>
<organism evidence="8 9">
    <name type="scientific">Eleusine coracana subsp. coracana</name>
    <dbReference type="NCBI Taxonomy" id="191504"/>
    <lineage>
        <taxon>Eukaryota</taxon>
        <taxon>Viridiplantae</taxon>
        <taxon>Streptophyta</taxon>
        <taxon>Embryophyta</taxon>
        <taxon>Tracheophyta</taxon>
        <taxon>Spermatophyta</taxon>
        <taxon>Magnoliopsida</taxon>
        <taxon>Liliopsida</taxon>
        <taxon>Poales</taxon>
        <taxon>Poaceae</taxon>
        <taxon>PACMAD clade</taxon>
        <taxon>Chloridoideae</taxon>
        <taxon>Cynodonteae</taxon>
        <taxon>Eleusininae</taxon>
        <taxon>Eleusine</taxon>
    </lineage>
</organism>
<evidence type="ECO:0000256" key="1">
    <source>
        <dbReference type="ARBA" id="ARBA00004141"/>
    </source>
</evidence>
<comment type="caution">
    <text evidence="6">Lacks conserved residue(s) required for the propagation of feature annotation.</text>
</comment>
<comment type="similarity">
    <text evidence="2 6">Belongs to the GDT1 family.</text>
</comment>
<evidence type="ECO:0000256" key="6">
    <source>
        <dbReference type="RuleBase" id="RU365102"/>
    </source>
</evidence>
<protein>
    <recommendedName>
        <fullName evidence="6">GDT1 family protein</fullName>
    </recommendedName>
</protein>
<comment type="subcellular location">
    <subcellularLocation>
        <location evidence="1 6">Membrane</location>
        <topology evidence="1 6">Multi-pass membrane protein</topology>
    </subcellularLocation>
</comment>
<evidence type="ECO:0000313" key="8">
    <source>
        <dbReference type="EMBL" id="GJN16151.1"/>
    </source>
</evidence>
<dbReference type="GO" id="GO:0005384">
    <property type="term" value="F:manganese ion transmembrane transporter activity"/>
    <property type="evidence" value="ECO:0007669"/>
    <property type="project" value="TreeGrafter"/>
</dbReference>
<comment type="caution">
    <text evidence="8">The sequence shown here is derived from an EMBL/GenBank/DDBJ whole genome shotgun (WGS) entry which is preliminary data.</text>
</comment>
<gene>
    <name evidence="8" type="primary">gb03109</name>
    <name evidence="8" type="ORF">PR202_gb03109</name>
</gene>
<name>A0AAV5E0W8_ELECO</name>
<keyword evidence="9" id="KW-1185">Reference proteome</keyword>
<dbReference type="PANTHER" id="PTHR12608:SF1">
    <property type="entry name" value="TRANSMEMBRANE PROTEIN 165"/>
    <property type="match status" value="1"/>
</dbReference>
<dbReference type="Pfam" id="PF01169">
    <property type="entry name" value="GDT1"/>
    <property type="match status" value="1"/>
</dbReference>
<dbReference type="GO" id="GO:0016020">
    <property type="term" value="C:membrane"/>
    <property type="evidence" value="ECO:0007669"/>
    <property type="project" value="UniProtKB-SubCell"/>
</dbReference>
<evidence type="ECO:0000256" key="2">
    <source>
        <dbReference type="ARBA" id="ARBA00009190"/>
    </source>
</evidence>
<dbReference type="PANTHER" id="PTHR12608">
    <property type="entry name" value="TRANSMEMBRANE PROTEIN HTP-1 RELATED"/>
    <property type="match status" value="1"/>
</dbReference>
<dbReference type="InterPro" id="IPR001727">
    <property type="entry name" value="GDT1-like"/>
</dbReference>
<reference evidence="8" key="2">
    <citation type="submission" date="2021-12" db="EMBL/GenBank/DDBJ databases">
        <title>Resequencing data analysis of finger millet.</title>
        <authorList>
            <person name="Hatakeyama M."/>
            <person name="Aluri S."/>
            <person name="Balachadran M.T."/>
            <person name="Sivarajan S.R."/>
            <person name="Poveda L."/>
            <person name="Shimizu-Inatsugi R."/>
            <person name="Schlapbach R."/>
            <person name="Sreeman S.M."/>
            <person name="Shimizu K.K."/>
        </authorList>
    </citation>
    <scope>NUCLEOTIDE SEQUENCE</scope>
</reference>
<evidence type="ECO:0000256" key="3">
    <source>
        <dbReference type="ARBA" id="ARBA00022692"/>
    </source>
</evidence>
<feature type="transmembrane region" description="Helical" evidence="6">
    <location>
        <begin position="193"/>
        <end position="212"/>
    </location>
</feature>
<keyword evidence="3 6" id="KW-0812">Transmembrane</keyword>
<evidence type="ECO:0000256" key="7">
    <source>
        <dbReference type="SAM" id="MobiDB-lite"/>
    </source>
</evidence>
<evidence type="ECO:0000256" key="5">
    <source>
        <dbReference type="ARBA" id="ARBA00023136"/>
    </source>
</evidence>
<dbReference type="GO" id="GO:0032468">
    <property type="term" value="P:Golgi calcium ion homeostasis"/>
    <property type="evidence" value="ECO:0007669"/>
    <property type="project" value="TreeGrafter"/>
</dbReference>